<protein>
    <submittedName>
        <fullName evidence="1">Uncharacterized protein</fullName>
    </submittedName>
</protein>
<name>A0AAV5JPI6_9ROSI</name>
<sequence length="169" mass="19561">MDKGRPRNSSLTISKSASLLSILISLPLILLNSLYVNLFVSVSISVVPCFFFLKDKYSIPTFFLKNSRRGERTRNGSFVQFQPWICTHSQRNVGNGGKHYGREQKKVQRRIQCNHREEPISLARLVMEKSPHSYLAFSNAEEFGQEQVEIHKSKFEMHKIGREFEIHGF</sequence>
<dbReference type="AlphaFoldDB" id="A0AAV5JPI6"/>
<proteinExistence type="predicted"/>
<comment type="caution">
    <text evidence="1">The sequence shown here is derived from an EMBL/GenBank/DDBJ whole genome shotgun (WGS) entry which is preliminary data.</text>
</comment>
<dbReference type="EMBL" id="BPVZ01000038">
    <property type="protein sequence ID" value="GKV13289.1"/>
    <property type="molecule type" value="Genomic_DNA"/>
</dbReference>
<reference evidence="1 2" key="1">
    <citation type="journal article" date="2021" name="Commun. Biol.">
        <title>The genome of Shorea leprosula (Dipterocarpaceae) highlights the ecological relevance of drought in aseasonal tropical rainforests.</title>
        <authorList>
            <person name="Ng K.K.S."/>
            <person name="Kobayashi M.J."/>
            <person name="Fawcett J.A."/>
            <person name="Hatakeyama M."/>
            <person name="Paape T."/>
            <person name="Ng C.H."/>
            <person name="Ang C.C."/>
            <person name="Tnah L.H."/>
            <person name="Lee C.T."/>
            <person name="Nishiyama T."/>
            <person name="Sese J."/>
            <person name="O'Brien M.J."/>
            <person name="Copetti D."/>
            <person name="Mohd Noor M.I."/>
            <person name="Ong R.C."/>
            <person name="Putra M."/>
            <person name="Sireger I.Z."/>
            <person name="Indrioko S."/>
            <person name="Kosugi Y."/>
            <person name="Izuno A."/>
            <person name="Isagi Y."/>
            <person name="Lee S.L."/>
            <person name="Shimizu K.K."/>
        </authorList>
    </citation>
    <scope>NUCLEOTIDE SEQUENCE [LARGE SCALE GENOMIC DNA]</scope>
    <source>
        <strain evidence="1">214</strain>
    </source>
</reference>
<accession>A0AAV5JPI6</accession>
<dbReference type="Proteomes" id="UP001054252">
    <property type="component" value="Unassembled WGS sequence"/>
</dbReference>
<gene>
    <name evidence="1" type="ORF">SLEP1_g24319</name>
</gene>
<organism evidence="1 2">
    <name type="scientific">Rubroshorea leprosula</name>
    <dbReference type="NCBI Taxonomy" id="152421"/>
    <lineage>
        <taxon>Eukaryota</taxon>
        <taxon>Viridiplantae</taxon>
        <taxon>Streptophyta</taxon>
        <taxon>Embryophyta</taxon>
        <taxon>Tracheophyta</taxon>
        <taxon>Spermatophyta</taxon>
        <taxon>Magnoliopsida</taxon>
        <taxon>eudicotyledons</taxon>
        <taxon>Gunneridae</taxon>
        <taxon>Pentapetalae</taxon>
        <taxon>rosids</taxon>
        <taxon>malvids</taxon>
        <taxon>Malvales</taxon>
        <taxon>Dipterocarpaceae</taxon>
        <taxon>Rubroshorea</taxon>
    </lineage>
</organism>
<keyword evidence="2" id="KW-1185">Reference proteome</keyword>
<evidence type="ECO:0000313" key="2">
    <source>
        <dbReference type="Proteomes" id="UP001054252"/>
    </source>
</evidence>
<evidence type="ECO:0000313" key="1">
    <source>
        <dbReference type="EMBL" id="GKV13289.1"/>
    </source>
</evidence>